<comment type="caution">
    <text evidence="1">The sequence shown here is derived from an EMBL/GenBank/DDBJ whole genome shotgun (WGS) entry which is preliminary data.</text>
</comment>
<dbReference type="AlphaFoldDB" id="A0A815WJT1"/>
<organism evidence="1 2">
    <name type="scientific">Rotaria sordida</name>
    <dbReference type="NCBI Taxonomy" id="392033"/>
    <lineage>
        <taxon>Eukaryota</taxon>
        <taxon>Metazoa</taxon>
        <taxon>Spiralia</taxon>
        <taxon>Gnathifera</taxon>
        <taxon>Rotifera</taxon>
        <taxon>Eurotatoria</taxon>
        <taxon>Bdelloidea</taxon>
        <taxon>Philodinida</taxon>
        <taxon>Philodinidae</taxon>
        <taxon>Rotaria</taxon>
    </lineage>
</organism>
<reference evidence="1" key="1">
    <citation type="submission" date="2021-02" db="EMBL/GenBank/DDBJ databases">
        <authorList>
            <person name="Nowell W R."/>
        </authorList>
    </citation>
    <scope>NUCLEOTIDE SEQUENCE</scope>
</reference>
<evidence type="ECO:0000313" key="2">
    <source>
        <dbReference type="Proteomes" id="UP000663889"/>
    </source>
</evidence>
<accession>A0A815WJT1</accession>
<sequence>MHITEEQLLGGALSRLYIKHQWERNPNLSVREIFSSDDGWQLFKQSAAITPNRVDNVNRYGRVATIGSSGKYYCGGYLDYMHCRCCNGGCGPNNGCNCSACMELDIEKRRLPKGTLVNRDGAPASRTQKDGKTFYCGRRILQRTIDCNGYCGPHDGPQCDACQALNEQMPRYMALLTSYVYT</sequence>
<dbReference type="Proteomes" id="UP000663889">
    <property type="component" value="Unassembled WGS sequence"/>
</dbReference>
<proteinExistence type="predicted"/>
<gene>
    <name evidence="1" type="ORF">SEV965_LOCUS38237</name>
</gene>
<name>A0A815WJT1_9BILA</name>
<evidence type="ECO:0000313" key="1">
    <source>
        <dbReference type="EMBL" id="CAF1542842.1"/>
    </source>
</evidence>
<protein>
    <submittedName>
        <fullName evidence="1">Uncharacterized protein</fullName>
    </submittedName>
</protein>
<dbReference type="EMBL" id="CAJNOU010009006">
    <property type="protein sequence ID" value="CAF1542842.1"/>
    <property type="molecule type" value="Genomic_DNA"/>
</dbReference>